<dbReference type="RefSeq" id="XP_056688633.1">
    <property type="nucleotide sequence ID" value="XM_056832655.1"/>
</dbReference>
<feature type="region of interest" description="Disordered" evidence="1">
    <location>
        <begin position="214"/>
        <end position="247"/>
    </location>
</feature>
<organism evidence="2 3">
    <name type="scientific">Spinacia oleracea</name>
    <name type="common">Spinach</name>
    <dbReference type="NCBI Taxonomy" id="3562"/>
    <lineage>
        <taxon>Eukaryota</taxon>
        <taxon>Viridiplantae</taxon>
        <taxon>Streptophyta</taxon>
        <taxon>Embryophyta</taxon>
        <taxon>Tracheophyta</taxon>
        <taxon>Spermatophyta</taxon>
        <taxon>Magnoliopsida</taxon>
        <taxon>eudicotyledons</taxon>
        <taxon>Gunneridae</taxon>
        <taxon>Pentapetalae</taxon>
        <taxon>Caryophyllales</taxon>
        <taxon>Chenopodiaceae</taxon>
        <taxon>Chenopodioideae</taxon>
        <taxon>Anserineae</taxon>
        <taxon>Spinacia</taxon>
    </lineage>
</organism>
<dbReference type="Pfam" id="PF03004">
    <property type="entry name" value="Transposase_24"/>
    <property type="match status" value="1"/>
</dbReference>
<evidence type="ECO:0000313" key="2">
    <source>
        <dbReference type="Proteomes" id="UP000813463"/>
    </source>
</evidence>
<evidence type="ECO:0000256" key="1">
    <source>
        <dbReference type="SAM" id="MobiDB-lite"/>
    </source>
</evidence>
<accession>A0ABM3QZ59</accession>
<keyword evidence="2" id="KW-1185">Reference proteome</keyword>
<reference evidence="3" key="2">
    <citation type="submission" date="2025-08" db="UniProtKB">
        <authorList>
            <consortium name="RefSeq"/>
        </authorList>
    </citation>
    <scope>IDENTIFICATION</scope>
    <source>
        <tissue evidence="3">Leaf</tissue>
    </source>
</reference>
<name>A0ABM3QZ59_SPIOL</name>
<dbReference type="PANTHER" id="PTHR33144:SF35">
    <property type="entry name" value="TRANSPOSASE, PTTA_EN_SPM, PLANT-RELATED"/>
    <property type="match status" value="1"/>
</dbReference>
<feature type="region of interest" description="Disordered" evidence="1">
    <location>
        <begin position="1"/>
        <end position="25"/>
    </location>
</feature>
<gene>
    <name evidence="3" type="primary">LOC130463509</name>
</gene>
<evidence type="ECO:0000313" key="3">
    <source>
        <dbReference type="RefSeq" id="XP_056688633.1"/>
    </source>
</evidence>
<dbReference type="Proteomes" id="UP000813463">
    <property type="component" value="Chromosome 1"/>
</dbReference>
<sequence>MVAAGNPILNTETSPIRDENDDDDVQLNNNDAGYSLGFDLELETIAENEKEAPKKKHRGPTKLTQVHARTREERQYIILNSFGQPVGPTKEIVEEFKFFLGTLGKDSELAPLNYVNFRDLPTHDKIWDYVLEKYIVPEAGRKYAMEAVNTSWRSYKCRFKKNHFYAYATDELRWKNKPDTISEESKTNRENRLLLNDMHTMGRKGFGILRHELQEQDPDKQEPSQAKVYKESRKRVPGRTYLTNPEKTEENIAKLDALESTQNGEEGRNSKDLISEVIQGPKSKSKSRVPLYGKGVTKSDLKKKEKKSGFLIPEEFLQSMKTELVQQLAPHVVSMIVSQLQEANPEINIVIPDFVTPSIPNGASSAPHVSERNGQSGGTSRTINQLDSLLVYLMATLLGKLCES</sequence>
<dbReference type="GeneID" id="130463509"/>
<protein>
    <recommendedName>
        <fullName evidence="4">Transposase MuDR plant domain-containing protein</fullName>
    </recommendedName>
</protein>
<reference evidence="2" key="1">
    <citation type="journal article" date="2021" name="Nat. Commun.">
        <title>Genomic analyses provide insights into spinach domestication and the genetic basis of agronomic traits.</title>
        <authorList>
            <person name="Cai X."/>
            <person name="Sun X."/>
            <person name="Xu C."/>
            <person name="Sun H."/>
            <person name="Wang X."/>
            <person name="Ge C."/>
            <person name="Zhang Z."/>
            <person name="Wang Q."/>
            <person name="Fei Z."/>
            <person name="Jiao C."/>
            <person name="Wang Q."/>
        </authorList>
    </citation>
    <scope>NUCLEOTIDE SEQUENCE [LARGE SCALE GENOMIC DNA]</scope>
    <source>
        <strain evidence="2">cv. Varoflay</strain>
    </source>
</reference>
<proteinExistence type="predicted"/>
<dbReference type="InterPro" id="IPR004252">
    <property type="entry name" value="Probable_transposase_24"/>
</dbReference>
<evidence type="ECO:0008006" key="4">
    <source>
        <dbReference type="Google" id="ProtNLM"/>
    </source>
</evidence>
<dbReference type="PANTHER" id="PTHR33144">
    <property type="entry name" value="OS10G0409366 PROTEIN-RELATED"/>
    <property type="match status" value="1"/>
</dbReference>